<comment type="catalytic activity">
    <reaction evidence="12 13">
        <text>Endonucleolytic cleavage at a junction such as a reciprocal single-stranded crossover between two homologous DNA duplexes (Holliday junction).</text>
        <dbReference type="EC" id="3.1.21.10"/>
    </reaction>
</comment>
<dbReference type="EMBL" id="PFAV01000040">
    <property type="protein sequence ID" value="PIR91361.1"/>
    <property type="molecule type" value="Genomic_DNA"/>
</dbReference>
<dbReference type="PANTHER" id="PTHR30194">
    <property type="entry name" value="CROSSOVER JUNCTION ENDODEOXYRIBONUCLEASE RUVC"/>
    <property type="match status" value="1"/>
</dbReference>
<evidence type="ECO:0000256" key="6">
    <source>
        <dbReference type="ARBA" id="ARBA00022763"/>
    </source>
</evidence>
<evidence type="ECO:0000256" key="1">
    <source>
        <dbReference type="ARBA" id="ARBA00009518"/>
    </source>
</evidence>
<evidence type="ECO:0000256" key="13">
    <source>
        <dbReference type="HAMAP-Rule" id="MF_00034"/>
    </source>
</evidence>
<feature type="binding site" evidence="13">
    <location>
        <position position="5"/>
    </location>
    <ligand>
        <name>Mg(2+)</name>
        <dbReference type="ChEBI" id="CHEBI:18420"/>
        <label>1</label>
    </ligand>
</feature>
<keyword evidence="4 13" id="KW-0479">Metal-binding</keyword>
<evidence type="ECO:0000313" key="15">
    <source>
        <dbReference type="EMBL" id="PIR91361.1"/>
    </source>
</evidence>
<dbReference type="GO" id="GO:0003677">
    <property type="term" value="F:DNA binding"/>
    <property type="evidence" value="ECO:0007669"/>
    <property type="project" value="UniProtKB-KW"/>
</dbReference>
<dbReference type="PANTHER" id="PTHR30194:SF3">
    <property type="entry name" value="CROSSOVER JUNCTION ENDODEOXYRIBONUCLEASE RUVC"/>
    <property type="match status" value="1"/>
</dbReference>
<dbReference type="GO" id="GO:0006310">
    <property type="term" value="P:DNA recombination"/>
    <property type="evidence" value="ECO:0007669"/>
    <property type="project" value="UniProtKB-UniRule"/>
</dbReference>
<dbReference type="Pfam" id="PF02075">
    <property type="entry name" value="RuvC"/>
    <property type="match status" value="1"/>
</dbReference>
<name>A0A2H0UWZ5_9BACT</name>
<reference evidence="16" key="1">
    <citation type="submission" date="2017-09" db="EMBL/GenBank/DDBJ databases">
        <title>Depth-based differentiation of microbial function through sediment-hosted aquifers and enrichment of novel symbionts in the deep terrestrial subsurface.</title>
        <authorList>
            <person name="Probst A.J."/>
            <person name="Ladd B."/>
            <person name="Jarett J.K."/>
            <person name="Geller-Mcgrath D.E."/>
            <person name="Sieber C.M.K."/>
            <person name="Emerson J.B."/>
            <person name="Anantharaman K."/>
            <person name="Thomas B.C."/>
            <person name="Malmstrom R."/>
            <person name="Stieglmeier M."/>
            <person name="Klingl A."/>
            <person name="Woyke T."/>
            <person name="Ryan C.M."/>
            <person name="Banfield J.F."/>
        </authorList>
    </citation>
    <scope>NUCLEOTIDE SEQUENCE [LARGE SCALE GENOMIC DNA]</scope>
</reference>
<evidence type="ECO:0000256" key="10">
    <source>
        <dbReference type="ARBA" id="ARBA00023172"/>
    </source>
</evidence>
<evidence type="ECO:0000256" key="9">
    <source>
        <dbReference type="ARBA" id="ARBA00023125"/>
    </source>
</evidence>
<organism evidence="15 16">
    <name type="scientific">bacterium (Candidatus Gribaldobacteria) CG10_big_fil_rev_8_21_14_0_10_41_12</name>
    <dbReference type="NCBI Taxonomy" id="2014277"/>
    <lineage>
        <taxon>Bacteria</taxon>
        <taxon>Candidatus Gribaldobacteria</taxon>
    </lineage>
</organism>
<feature type="active site" evidence="13">
    <location>
        <position position="71"/>
    </location>
</feature>
<evidence type="ECO:0000256" key="7">
    <source>
        <dbReference type="ARBA" id="ARBA00022801"/>
    </source>
</evidence>
<dbReference type="NCBIfam" id="NF000711">
    <property type="entry name" value="PRK00039.2-1"/>
    <property type="match status" value="1"/>
</dbReference>
<keyword evidence="10 13" id="KW-0233">DNA recombination</keyword>
<dbReference type="FunFam" id="3.30.420.10:FF:000002">
    <property type="entry name" value="Crossover junction endodeoxyribonuclease RuvC"/>
    <property type="match status" value="1"/>
</dbReference>
<dbReference type="InterPro" id="IPR020563">
    <property type="entry name" value="X-over_junc_endoDNase_Mg_BS"/>
</dbReference>
<keyword evidence="9 13" id="KW-0238">DNA-binding</keyword>
<feature type="active site" evidence="13">
    <location>
        <position position="5"/>
    </location>
</feature>
<dbReference type="SUPFAM" id="SSF53098">
    <property type="entry name" value="Ribonuclease H-like"/>
    <property type="match status" value="1"/>
</dbReference>
<keyword evidence="8 13" id="KW-0460">Magnesium</keyword>
<dbReference type="GO" id="GO:0000287">
    <property type="term" value="F:magnesium ion binding"/>
    <property type="evidence" value="ECO:0007669"/>
    <property type="project" value="UniProtKB-UniRule"/>
</dbReference>
<dbReference type="GO" id="GO:0006281">
    <property type="term" value="P:DNA repair"/>
    <property type="evidence" value="ECO:0007669"/>
    <property type="project" value="UniProtKB-UniRule"/>
</dbReference>
<feature type="binding site" evidence="13">
    <location>
        <position position="71"/>
    </location>
    <ligand>
        <name>Mg(2+)</name>
        <dbReference type="ChEBI" id="CHEBI:18420"/>
        <label>2</label>
    </ligand>
</feature>
<comment type="caution">
    <text evidence="15">The sequence shown here is derived from an EMBL/GenBank/DDBJ whole genome shotgun (WGS) entry which is preliminary data.</text>
</comment>
<keyword evidence="2 13" id="KW-0963">Cytoplasm</keyword>
<evidence type="ECO:0000256" key="3">
    <source>
        <dbReference type="ARBA" id="ARBA00022722"/>
    </source>
</evidence>
<accession>A0A2H0UWZ5</accession>
<proteinExistence type="inferred from homology"/>
<dbReference type="GO" id="GO:0048476">
    <property type="term" value="C:Holliday junction resolvase complex"/>
    <property type="evidence" value="ECO:0007669"/>
    <property type="project" value="UniProtKB-UniRule"/>
</dbReference>
<dbReference type="EC" id="3.1.21.10" evidence="13 14"/>
<evidence type="ECO:0000256" key="2">
    <source>
        <dbReference type="ARBA" id="ARBA00022490"/>
    </source>
</evidence>
<dbReference type="Gene3D" id="3.30.420.10">
    <property type="entry name" value="Ribonuclease H-like superfamily/Ribonuclease H"/>
    <property type="match status" value="1"/>
</dbReference>
<keyword evidence="3 13" id="KW-0540">Nuclease</keyword>
<protein>
    <recommendedName>
        <fullName evidence="13 14">Crossover junction endodeoxyribonuclease RuvC</fullName>
        <ecNumber evidence="13 14">3.1.21.10</ecNumber>
    </recommendedName>
    <alternativeName>
        <fullName evidence="13">Holliday junction nuclease RuvC</fullName>
    </alternativeName>
    <alternativeName>
        <fullName evidence="13">Holliday junction resolvase RuvC</fullName>
    </alternativeName>
</protein>
<feature type="active site" evidence="13">
    <location>
        <position position="144"/>
    </location>
</feature>
<dbReference type="PROSITE" id="PS01321">
    <property type="entry name" value="RUVC"/>
    <property type="match status" value="1"/>
</dbReference>
<evidence type="ECO:0000256" key="4">
    <source>
        <dbReference type="ARBA" id="ARBA00022723"/>
    </source>
</evidence>
<dbReference type="PRINTS" id="PR00696">
    <property type="entry name" value="RSOLVASERUVC"/>
</dbReference>
<dbReference type="CDD" id="cd16962">
    <property type="entry name" value="RuvC"/>
    <property type="match status" value="1"/>
</dbReference>
<dbReference type="InterPro" id="IPR012337">
    <property type="entry name" value="RNaseH-like_sf"/>
</dbReference>
<evidence type="ECO:0000256" key="11">
    <source>
        <dbReference type="ARBA" id="ARBA00023204"/>
    </source>
</evidence>
<dbReference type="GO" id="GO:0008821">
    <property type="term" value="F:crossover junction DNA endonuclease activity"/>
    <property type="evidence" value="ECO:0007669"/>
    <property type="project" value="UniProtKB-UniRule"/>
</dbReference>
<keyword evidence="11 13" id="KW-0234">DNA repair</keyword>
<keyword evidence="5 13" id="KW-0255">Endonuclease</keyword>
<comment type="function">
    <text evidence="13">The RuvA-RuvB-RuvC complex processes Holliday junction (HJ) DNA during genetic recombination and DNA repair. Endonuclease that resolves HJ intermediates. Cleaves cruciform DNA by making single-stranded nicks across the HJ at symmetrical positions within the homologous arms, yielding a 5'-phosphate and a 3'-hydroxyl group; requires a central core of homology in the junction. The consensus cleavage sequence is 5'-(A/T)TT(C/G)-3'. Cleavage occurs on the 3'-side of the TT dinucleotide at the point of strand exchange. HJ branch migration catalyzed by RuvA-RuvB allows RuvC to scan DNA until it finds its consensus sequence, where it cleaves and resolves the cruciform DNA.</text>
</comment>
<dbReference type="AlphaFoldDB" id="A0A2H0UWZ5"/>
<sequence>MLGIDPGVAATGWSALKVKNAKLKARSGLELLDYGVIVTSPKQTTGERLLKLYKEISGLIKRLKPDILVVEKLFFFKNLKTALPVSEARGVILLAAANQKIKVIELTPLQIKMGVCGYGRANKQQVQKMIKEILGLEKIPKPDDAADAIAAALCGAYGLKNP</sequence>
<comment type="similarity">
    <text evidence="1 13">Belongs to the RuvC family.</text>
</comment>
<evidence type="ECO:0000256" key="12">
    <source>
        <dbReference type="ARBA" id="ARBA00029354"/>
    </source>
</evidence>
<gene>
    <name evidence="13" type="primary">ruvC</name>
    <name evidence="15" type="ORF">COU03_02290</name>
</gene>
<keyword evidence="6 13" id="KW-0227">DNA damage</keyword>
<dbReference type="NCBIfam" id="TIGR00228">
    <property type="entry name" value="ruvC"/>
    <property type="match status" value="1"/>
</dbReference>
<evidence type="ECO:0000313" key="16">
    <source>
        <dbReference type="Proteomes" id="UP000228906"/>
    </source>
</evidence>
<comment type="subcellular location">
    <subcellularLocation>
        <location evidence="13">Cytoplasm</location>
    </subcellularLocation>
</comment>
<dbReference type="InterPro" id="IPR036397">
    <property type="entry name" value="RNaseH_sf"/>
</dbReference>
<comment type="cofactor">
    <cofactor evidence="13">
        <name>Mg(2+)</name>
        <dbReference type="ChEBI" id="CHEBI:18420"/>
    </cofactor>
    <text evidence="13">Binds 2 Mg(2+) ion per subunit.</text>
</comment>
<dbReference type="HAMAP" id="MF_00034">
    <property type="entry name" value="RuvC"/>
    <property type="match status" value="1"/>
</dbReference>
<evidence type="ECO:0000256" key="8">
    <source>
        <dbReference type="ARBA" id="ARBA00022842"/>
    </source>
</evidence>
<dbReference type="Proteomes" id="UP000228906">
    <property type="component" value="Unassembled WGS sequence"/>
</dbReference>
<dbReference type="InterPro" id="IPR002176">
    <property type="entry name" value="X-over_junc_endoDNase_RuvC"/>
</dbReference>
<comment type="subunit">
    <text evidence="13">Homodimer which binds Holliday junction (HJ) DNA. The HJ becomes 2-fold symmetrical on binding to RuvC with unstacked arms; it has a different conformation from HJ DNA in complex with RuvA. In the full resolvosome a probable DNA-RuvA(4)-RuvB(12)-RuvC(2) complex forms which resolves the HJ.</text>
</comment>
<evidence type="ECO:0000256" key="14">
    <source>
        <dbReference type="NCBIfam" id="TIGR00228"/>
    </source>
</evidence>
<feature type="binding site" evidence="13">
    <location>
        <position position="144"/>
    </location>
    <ligand>
        <name>Mg(2+)</name>
        <dbReference type="ChEBI" id="CHEBI:18420"/>
        <label>1</label>
    </ligand>
</feature>
<keyword evidence="7 13" id="KW-0378">Hydrolase</keyword>
<evidence type="ECO:0000256" key="5">
    <source>
        <dbReference type="ARBA" id="ARBA00022759"/>
    </source>
</evidence>
<dbReference type="GO" id="GO:0005737">
    <property type="term" value="C:cytoplasm"/>
    <property type="evidence" value="ECO:0007669"/>
    <property type="project" value="UniProtKB-SubCell"/>
</dbReference>